<dbReference type="AlphaFoldDB" id="A0AAE1XE22"/>
<reference evidence="1" key="1">
    <citation type="submission" date="2020-06" db="EMBL/GenBank/DDBJ databases">
        <authorList>
            <person name="Li T."/>
            <person name="Hu X."/>
            <person name="Zhang T."/>
            <person name="Song X."/>
            <person name="Zhang H."/>
            <person name="Dai N."/>
            <person name="Sheng W."/>
            <person name="Hou X."/>
            <person name="Wei L."/>
        </authorList>
    </citation>
    <scope>NUCLEOTIDE SEQUENCE</scope>
    <source>
        <strain evidence="1">K16</strain>
        <tissue evidence="1">Leaf</tissue>
    </source>
</reference>
<gene>
    <name evidence="1" type="ORF">Sango_0076300</name>
</gene>
<proteinExistence type="predicted"/>
<evidence type="ECO:0000313" key="2">
    <source>
        <dbReference type="Proteomes" id="UP001289374"/>
    </source>
</evidence>
<dbReference type="CDD" id="cd14279">
    <property type="entry name" value="CUE"/>
    <property type="match status" value="1"/>
</dbReference>
<dbReference type="EMBL" id="JACGWL010000001">
    <property type="protein sequence ID" value="KAK4410033.1"/>
    <property type="molecule type" value="Genomic_DNA"/>
</dbReference>
<protein>
    <submittedName>
        <fullName evidence="1">OVARIAN TUMOR DOMAIN-containing deubiquitinating enzyme 7</fullName>
    </submittedName>
</protein>
<comment type="caution">
    <text evidence="1">The sequence shown here is derived from an EMBL/GenBank/DDBJ whole genome shotgun (WGS) entry which is preliminary data.</text>
</comment>
<dbReference type="Proteomes" id="UP001289374">
    <property type="component" value="Unassembled WGS sequence"/>
</dbReference>
<dbReference type="SUPFAM" id="SSF54001">
    <property type="entry name" value="Cysteine proteinases"/>
    <property type="match status" value="1"/>
</dbReference>
<reference evidence="1" key="2">
    <citation type="journal article" date="2024" name="Plant">
        <title>Genomic evolution and insights into agronomic trait innovations of Sesamum species.</title>
        <authorList>
            <person name="Miao H."/>
            <person name="Wang L."/>
            <person name="Qu L."/>
            <person name="Liu H."/>
            <person name="Sun Y."/>
            <person name="Le M."/>
            <person name="Wang Q."/>
            <person name="Wei S."/>
            <person name="Zheng Y."/>
            <person name="Lin W."/>
            <person name="Duan Y."/>
            <person name="Cao H."/>
            <person name="Xiong S."/>
            <person name="Wang X."/>
            <person name="Wei L."/>
            <person name="Li C."/>
            <person name="Ma Q."/>
            <person name="Ju M."/>
            <person name="Zhao R."/>
            <person name="Li G."/>
            <person name="Mu C."/>
            <person name="Tian Q."/>
            <person name="Mei H."/>
            <person name="Zhang T."/>
            <person name="Gao T."/>
            <person name="Zhang H."/>
        </authorList>
    </citation>
    <scope>NUCLEOTIDE SEQUENCE</scope>
    <source>
        <strain evidence="1">K16</strain>
    </source>
</reference>
<accession>A0AAE1XE22</accession>
<dbReference type="InterPro" id="IPR038765">
    <property type="entry name" value="Papain-like_cys_pep_sf"/>
</dbReference>
<dbReference type="Gene3D" id="3.90.70.80">
    <property type="match status" value="1"/>
</dbReference>
<evidence type="ECO:0000313" key="1">
    <source>
        <dbReference type="EMBL" id="KAK4410033.1"/>
    </source>
</evidence>
<keyword evidence="2" id="KW-1185">Reference proteome</keyword>
<organism evidence="1 2">
    <name type="scientific">Sesamum angolense</name>
    <dbReference type="NCBI Taxonomy" id="2727404"/>
    <lineage>
        <taxon>Eukaryota</taxon>
        <taxon>Viridiplantae</taxon>
        <taxon>Streptophyta</taxon>
        <taxon>Embryophyta</taxon>
        <taxon>Tracheophyta</taxon>
        <taxon>Spermatophyta</taxon>
        <taxon>Magnoliopsida</taxon>
        <taxon>eudicotyledons</taxon>
        <taxon>Gunneridae</taxon>
        <taxon>Pentapetalae</taxon>
        <taxon>asterids</taxon>
        <taxon>lamiids</taxon>
        <taxon>Lamiales</taxon>
        <taxon>Pedaliaceae</taxon>
        <taxon>Sesamum</taxon>
    </lineage>
</organism>
<name>A0AAE1XE22_9LAMI</name>
<sequence length="375" mass="41910">MFEPFVEDEVPFDEYCRSMGEDGTWAGNMELQAASLVTRILIMMESIIIVCAQRKILVVVQLDQLLSREILTFQHPINEGAVVKSKQEGGGYAIQEESIKMIKLGSGCEDAKKIEQVLKEVGGDVDAAIEALVAEQGCVDQIVADDEFSDSVKVPYGNGRKSQKQGCPYGFAKKKYKSCCGSPSVGLPLPVPARRSSHDQCSSKRGLYAHRYIHKLSRTDDIWIAIISAINPHVYFIYAVSAGHIQGANYLLMVQFSQEKCLVGPESCYCLLRCMTNRRQHKPSKTILNRAIVPQPKWIFSMALPSTDKSGNEKTEDHISIPGHANIWFPTSPQPTCPFESDYLLFCMKSKYSLSRILRTVHNVKVYGPFQYPNS</sequence>